<proteinExistence type="predicted"/>
<protein>
    <submittedName>
        <fullName evidence="1">Uncharacterized protein</fullName>
    </submittedName>
</protein>
<dbReference type="EMBL" id="MK804893">
    <property type="protein sequence ID" value="QDB73933.1"/>
    <property type="molecule type" value="Genomic_DNA"/>
</dbReference>
<dbReference type="Proteomes" id="UP000316128">
    <property type="component" value="Segment"/>
</dbReference>
<organism evidence="1 2">
    <name type="scientific">Aeromonas phage 2L372D</name>
    <dbReference type="NCBI Taxonomy" id="2588097"/>
    <lineage>
        <taxon>Viruses</taxon>
        <taxon>Duplodnaviria</taxon>
        <taxon>Heunggongvirae</taxon>
        <taxon>Uroviricota</taxon>
        <taxon>Caudoviricetes</taxon>
        <taxon>Plateaulakevirus</taxon>
        <taxon>Plateaulakevirus pv2L372D</taxon>
    </lineage>
</organism>
<name>A0A4Y5TWZ9_9CAUD</name>
<keyword evidence="2" id="KW-1185">Reference proteome</keyword>
<gene>
    <name evidence="1" type="ORF">2L372D_019</name>
</gene>
<accession>A0A4Y5TWZ9</accession>
<reference evidence="1 2" key="1">
    <citation type="submission" date="2019-04" db="EMBL/GenBank/DDBJ databases">
        <title>Nine Novel Phages from a Plateau Lake in Southwest China Provide Insights into Aeromonas Phage Diversity.</title>
        <authorList>
            <person name="Xiao W."/>
            <person name="Bai M."/>
            <person name="Wang Y."/>
            <person name="Cui X."/>
        </authorList>
    </citation>
    <scope>NUCLEOTIDE SEQUENCE [LARGE SCALE GENOMIC DNA]</scope>
</reference>
<evidence type="ECO:0000313" key="1">
    <source>
        <dbReference type="EMBL" id="QDB73933.1"/>
    </source>
</evidence>
<sequence length="61" mass="6919">MAIKQAYNCSAFVQTKTNPGAFINREVIAENFEQAKQKFNDILQNYSFVSVDSETISVKLK</sequence>
<evidence type="ECO:0000313" key="2">
    <source>
        <dbReference type="Proteomes" id="UP000316128"/>
    </source>
</evidence>